<organism evidence="1 2">
    <name type="scientific">Mycena rosella</name>
    <name type="common">Pink bonnet</name>
    <name type="synonym">Agaricus rosellus</name>
    <dbReference type="NCBI Taxonomy" id="1033263"/>
    <lineage>
        <taxon>Eukaryota</taxon>
        <taxon>Fungi</taxon>
        <taxon>Dikarya</taxon>
        <taxon>Basidiomycota</taxon>
        <taxon>Agaricomycotina</taxon>
        <taxon>Agaricomycetes</taxon>
        <taxon>Agaricomycetidae</taxon>
        <taxon>Agaricales</taxon>
        <taxon>Marasmiineae</taxon>
        <taxon>Mycenaceae</taxon>
        <taxon>Mycena</taxon>
    </lineage>
</organism>
<protein>
    <submittedName>
        <fullName evidence="1">Uncharacterized protein</fullName>
    </submittedName>
</protein>
<feature type="non-terminal residue" evidence="1">
    <location>
        <position position="182"/>
    </location>
</feature>
<dbReference type="Proteomes" id="UP001221757">
    <property type="component" value="Unassembled WGS sequence"/>
</dbReference>
<sequence>LGFRPPKYKPSLADYRAYVSLRRAFLRGPRGRAALLCGGVVGRLARSDGVDVDQVFRGPSADVHRPENGICLWDERAATAYWDDRLSDHEIDLICGVTTSRPHGAQTTILSWWPRPEAVLASGNNVGWWTPMWEFFYHKRLQQLESGNGILANHTKWKHNLQLEKEAPQYTTANETCSAHIL</sequence>
<name>A0AAD7AWZ1_MYCRO</name>
<dbReference type="EMBL" id="JARKIE010001461">
    <property type="protein sequence ID" value="KAJ7601933.1"/>
    <property type="molecule type" value="Genomic_DNA"/>
</dbReference>
<gene>
    <name evidence="1" type="ORF">B0H17DRAFT_895254</name>
</gene>
<evidence type="ECO:0000313" key="1">
    <source>
        <dbReference type="EMBL" id="KAJ7601933.1"/>
    </source>
</evidence>
<proteinExistence type="predicted"/>
<reference evidence="1" key="1">
    <citation type="submission" date="2023-03" db="EMBL/GenBank/DDBJ databases">
        <title>Massive genome expansion in bonnet fungi (Mycena s.s.) driven by repeated elements and novel gene families across ecological guilds.</title>
        <authorList>
            <consortium name="Lawrence Berkeley National Laboratory"/>
            <person name="Harder C.B."/>
            <person name="Miyauchi S."/>
            <person name="Viragh M."/>
            <person name="Kuo A."/>
            <person name="Thoen E."/>
            <person name="Andreopoulos B."/>
            <person name="Lu D."/>
            <person name="Skrede I."/>
            <person name="Drula E."/>
            <person name="Henrissat B."/>
            <person name="Morin E."/>
            <person name="Kohler A."/>
            <person name="Barry K."/>
            <person name="LaButti K."/>
            <person name="Morin E."/>
            <person name="Salamov A."/>
            <person name="Lipzen A."/>
            <person name="Mereny Z."/>
            <person name="Hegedus B."/>
            <person name="Baldrian P."/>
            <person name="Stursova M."/>
            <person name="Weitz H."/>
            <person name="Taylor A."/>
            <person name="Grigoriev I.V."/>
            <person name="Nagy L.G."/>
            <person name="Martin F."/>
            <person name="Kauserud H."/>
        </authorList>
    </citation>
    <scope>NUCLEOTIDE SEQUENCE</scope>
    <source>
        <strain evidence="1">CBHHK067</strain>
    </source>
</reference>
<keyword evidence="2" id="KW-1185">Reference proteome</keyword>
<comment type="caution">
    <text evidence="1">The sequence shown here is derived from an EMBL/GenBank/DDBJ whole genome shotgun (WGS) entry which is preliminary data.</text>
</comment>
<accession>A0AAD7AWZ1</accession>
<feature type="non-terminal residue" evidence="1">
    <location>
        <position position="1"/>
    </location>
</feature>
<evidence type="ECO:0000313" key="2">
    <source>
        <dbReference type="Proteomes" id="UP001221757"/>
    </source>
</evidence>
<dbReference type="AlphaFoldDB" id="A0AAD7AWZ1"/>